<keyword evidence="3 5" id="KW-1133">Transmembrane helix</keyword>
<reference evidence="7" key="1">
    <citation type="submission" date="2023-01" db="EMBL/GenBank/DDBJ databases">
        <title>Vibrio sp. CB1-14 genome sequencing.</title>
        <authorList>
            <person name="Otstavnykh N."/>
            <person name="Isaeva M."/>
            <person name="Meleshko D."/>
        </authorList>
    </citation>
    <scope>NUCLEOTIDE SEQUENCE</scope>
    <source>
        <strain evidence="7">CB1-14</strain>
    </source>
</reference>
<dbReference type="PANTHER" id="PTHR37422:SF17">
    <property type="entry name" value="O-ANTIGEN LIGASE"/>
    <property type="match status" value="1"/>
</dbReference>
<evidence type="ECO:0000256" key="5">
    <source>
        <dbReference type="SAM" id="Phobius"/>
    </source>
</evidence>
<accession>A0AAU8BJF2</accession>
<protein>
    <submittedName>
        <fullName evidence="7">O-antigen ligase family protein</fullName>
    </submittedName>
</protein>
<evidence type="ECO:0000313" key="7">
    <source>
        <dbReference type="EMBL" id="XCD16335.1"/>
    </source>
</evidence>
<dbReference type="EMBL" id="CP115920">
    <property type="protein sequence ID" value="XCD16335.1"/>
    <property type="molecule type" value="Genomic_DNA"/>
</dbReference>
<feature type="transmembrane region" description="Helical" evidence="5">
    <location>
        <begin position="155"/>
        <end position="175"/>
    </location>
</feature>
<dbReference type="PANTHER" id="PTHR37422">
    <property type="entry name" value="TEICHURONIC ACID BIOSYNTHESIS PROTEIN TUAE"/>
    <property type="match status" value="1"/>
</dbReference>
<evidence type="ECO:0000259" key="6">
    <source>
        <dbReference type="Pfam" id="PF04932"/>
    </source>
</evidence>
<feature type="transmembrane region" description="Helical" evidence="5">
    <location>
        <begin position="122"/>
        <end position="143"/>
    </location>
</feature>
<evidence type="ECO:0000256" key="4">
    <source>
        <dbReference type="ARBA" id="ARBA00023136"/>
    </source>
</evidence>
<dbReference type="KEGG" id="vck:PG915_01790"/>
<feature type="transmembrane region" description="Helical" evidence="5">
    <location>
        <begin position="392"/>
        <end position="409"/>
    </location>
</feature>
<feature type="transmembrane region" description="Helical" evidence="5">
    <location>
        <begin position="12"/>
        <end position="28"/>
    </location>
</feature>
<keyword evidence="2 5" id="KW-0812">Transmembrane</keyword>
<comment type="subcellular location">
    <subcellularLocation>
        <location evidence="1">Membrane</location>
        <topology evidence="1">Multi-pass membrane protein</topology>
    </subcellularLocation>
</comment>
<dbReference type="Pfam" id="PF04932">
    <property type="entry name" value="Wzy_C"/>
    <property type="match status" value="1"/>
</dbReference>
<feature type="transmembrane region" description="Helical" evidence="5">
    <location>
        <begin position="182"/>
        <end position="199"/>
    </location>
</feature>
<dbReference type="GO" id="GO:0016020">
    <property type="term" value="C:membrane"/>
    <property type="evidence" value="ECO:0007669"/>
    <property type="project" value="UniProtKB-SubCell"/>
</dbReference>
<dbReference type="InterPro" id="IPR051533">
    <property type="entry name" value="WaaL-like"/>
</dbReference>
<name>A0AAU8BJF2_9VIBR</name>
<feature type="transmembrane region" description="Helical" evidence="5">
    <location>
        <begin position="364"/>
        <end position="386"/>
    </location>
</feature>
<gene>
    <name evidence="7" type="ORF">PG915_01790</name>
</gene>
<feature type="domain" description="O-antigen ligase-related" evidence="6">
    <location>
        <begin position="192"/>
        <end position="339"/>
    </location>
</feature>
<organism evidence="7">
    <name type="scientific">Vibrio chaetopteri</name>
    <dbReference type="NCBI Taxonomy" id="3016528"/>
    <lineage>
        <taxon>Bacteria</taxon>
        <taxon>Pseudomonadati</taxon>
        <taxon>Pseudomonadota</taxon>
        <taxon>Gammaproteobacteria</taxon>
        <taxon>Vibrionales</taxon>
        <taxon>Vibrionaceae</taxon>
        <taxon>Vibrio</taxon>
    </lineage>
</organism>
<feature type="transmembrane region" description="Helical" evidence="5">
    <location>
        <begin position="228"/>
        <end position="251"/>
    </location>
</feature>
<feature type="transmembrane region" description="Helical" evidence="5">
    <location>
        <begin position="96"/>
        <end position="115"/>
    </location>
</feature>
<dbReference type="RefSeq" id="WP_353497618.1">
    <property type="nucleotide sequence ID" value="NZ_CP115920.1"/>
</dbReference>
<keyword evidence="4 5" id="KW-0472">Membrane</keyword>
<feature type="transmembrane region" description="Helical" evidence="5">
    <location>
        <begin position="205"/>
        <end position="221"/>
    </location>
</feature>
<proteinExistence type="predicted"/>
<feature type="transmembrane region" description="Helical" evidence="5">
    <location>
        <begin position="333"/>
        <end position="352"/>
    </location>
</feature>
<feature type="transmembrane region" description="Helical" evidence="5">
    <location>
        <begin position="34"/>
        <end position="52"/>
    </location>
</feature>
<evidence type="ECO:0000256" key="1">
    <source>
        <dbReference type="ARBA" id="ARBA00004141"/>
    </source>
</evidence>
<feature type="transmembrane region" description="Helical" evidence="5">
    <location>
        <begin position="64"/>
        <end position="84"/>
    </location>
</feature>
<keyword evidence="7" id="KW-0436">Ligase</keyword>
<dbReference type="AlphaFoldDB" id="A0AAU8BJF2"/>
<evidence type="ECO:0000256" key="3">
    <source>
        <dbReference type="ARBA" id="ARBA00022989"/>
    </source>
</evidence>
<sequence>MNTNYSSAPAWINTLSALFIALFFASYFNEGFNVFSALLALTAIATLVYHRKGETRPKIKELQLLNWTFGLFAIHLAIITLSAYLDLDTRSIGSSIEYPAKALLLCIVSYAVIFTRVSIKSLCYGLTLGAFLGCLISGFNVYIDHIRGFAALMPIQKGNAAILFSSLLFTLSLYWHKSQQKLAWFCLLGANLALAASVLSLSRGGWILAPLTYLIAAAVFFKQVSRRYLAIAFLSLFATLLLVVVTAPLSIEDRVAVVASEAQSEQGSVGVRIEMWKFAWQLFLDKPLLGWGEHALQPRLDLAVATGELSEYARGFNGNAHNSYLNALSQRGVIGFVGLMAFLAVPGIFYLSNLVKAKGAETKLCATLGGVNILSTAGFCVSQAHFLHNEGIVLYATTNAILLGFLIRAKHAENH</sequence>
<dbReference type="GO" id="GO:0016874">
    <property type="term" value="F:ligase activity"/>
    <property type="evidence" value="ECO:0007669"/>
    <property type="project" value="UniProtKB-KW"/>
</dbReference>
<dbReference type="InterPro" id="IPR007016">
    <property type="entry name" value="O-antigen_ligase-rel_domated"/>
</dbReference>
<evidence type="ECO:0000256" key="2">
    <source>
        <dbReference type="ARBA" id="ARBA00022692"/>
    </source>
</evidence>